<evidence type="ECO:0000313" key="4">
    <source>
        <dbReference type="Proteomes" id="UP001202867"/>
    </source>
</evidence>
<keyword evidence="4" id="KW-1185">Reference proteome</keyword>
<feature type="region of interest" description="Disordered" evidence="1">
    <location>
        <begin position="270"/>
        <end position="291"/>
    </location>
</feature>
<sequence length="409" mass="44374">MIEAIMYSAIGFLTATLLALLALPAVWRRAVRLTRKRIEGAIPGSVAEILADKDEQRAIFAVDVRRLELEVEKLQARAAAQWGEVNDQADELRARQSTIERLTGELDTIQVEHVEVVGERDRLAGALDTRTRDLDETRQTLKATKAELRTTREALEDTTAREEELKIDHVALTTLRDTLKDRIGELDRHLSAANAQLTTARDSLRSTSDSLSSELARTRELTHRLADTETRLARIEAEASALATERAALTARAAELEVRTQAAEQARHATEAEANRVTAEAHEGRRAAEAQARSFADTIEMLRAEKAMLDDAIAKAREDRAALQRRLDTSGPLAAGSPGDEDGTALLRQRIGDIAAEVAHLTARLEGPGSPIDALLAGHAPAANGAAPSLADRILALRGTEPAANHAAE</sequence>
<protein>
    <submittedName>
        <fullName evidence="3">Uncharacterized protein</fullName>
    </submittedName>
</protein>
<name>A0ABT0DQV7_9HYPH</name>
<organism evidence="3 4">
    <name type="scientific">Ancylobacter koreensis</name>
    <dbReference type="NCBI Taxonomy" id="266121"/>
    <lineage>
        <taxon>Bacteria</taxon>
        <taxon>Pseudomonadati</taxon>
        <taxon>Pseudomonadota</taxon>
        <taxon>Alphaproteobacteria</taxon>
        <taxon>Hyphomicrobiales</taxon>
        <taxon>Xanthobacteraceae</taxon>
        <taxon>Ancylobacter</taxon>
    </lineage>
</organism>
<dbReference type="RefSeq" id="WP_247202173.1">
    <property type="nucleotide sequence ID" value="NZ_JALKCG010000008.1"/>
</dbReference>
<feature type="transmembrane region" description="Helical" evidence="2">
    <location>
        <begin position="6"/>
        <end position="27"/>
    </location>
</feature>
<gene>
    <name evidence="3" type="ORF">MWN33_16675</name>
</gene>
<accession>A0ABT0DQV7</accession>
<dbReference type="Gene3D" id="1.10.287.1490">
    <property type="match status" value="1"/>
</dbReference>
<keyword evidence="2" id="KW-1133">Transmembrane helix</keyword>
<feature type="compositionally biased region" description="Basic and acidic residues" evidence="1">
    <location>
        <begin position="270"/>
        <end position="288"/>
    </location>
</feature>
<dbReference type="PANTHER" id="PTHR45615">
    <property type="entry name" value="MYOSIN HEAVY CHAIN, NON-MUSCLE"/>
    <property type="match status" value="1"/>
</dbReference>
<dbReference type="Proteomes" id="UP001202867">
    <property type="component" value="Unassembled WGS sequence"/>
</dbReference>
<dbReference type="EMBL" id="JALKCG010000008">
    <property type="protein sequence ID" value="MCK0209669.1"/>
    <property type="molecule type" value="Genomic_DNA"/>
</dbReference>
<evidence type="ECO:0000256" key="1">
    <source>
        <dbReference type="SAM" id="MobiDB-lite"/>
    </source>
</evidence>
<proteinExistence type="predicted"/>
<keyword evidence="2" id="KW-0812">Transmembrane</keyword>
<dbReference type="PANTHER" id="PTHR45615:SF80">
    <property type="entry name" value="GRIP DOMAIN-CONTAINING PROTEIN"/>
    <property type="match status" value="1"/>
</dbReference>
<evidence type="ECO:0000313" key="3">
    <source>
        <dbReference type="EMBL" id="MCK0209669.1"/>
    </source>
</evidence>
<comment type="caution">
    <text evidence="3">The sequence shown here is derived from an EMBL/GenBank/DDBJ whole genome shotgun (WGS) entry which is preliminary data.</text>
</comment>
<keyword evidence="2" id="KW-0472">Membrane</keyword>
<reference evidence="4" key="1">
    <citation type="submission" date="2023-07" db="EMBL/GenBank/DDBJ databases">
        <title>Ancylobacter moscoviensis sp. nov., facultatively methylotrophic bacteria from activated sludge and the reclassification of Starkeya novella (Starkey 1934) Kelly et al. 2000 as Ancylobacter novellus comb. nov., Starkeya koreensis Im et al. 2006 as Ancylobacter koreensis comb.nov., Angulomicrobium tetraedrale Vasil'eva et al. 1986 as Ancylobacter tetraedralis comb. nov., Angulomicrobium amanitiforme Fritz et al. 2004 as Ancylobacter amanitiformis comb. nov. and Methylorhabdus multivorans Doronina et al. 1996 as Ancylobacter multivorans comb. nov. and emended description of the genus Ancylobacter.</title>
        <authorList>
            <person name="Doronina N."/>
            <person name="Chemodurova A."/>
            <person name="Grouzdev D."/>
            <person name="Koziaeva V."/>
            <person name="Shi W."/>
            <person name="Wu L."/>
            <person name="Kaparullina E."/>
        </authorList>
    </citation>
    <scope>NUCLEOTIDE SEQUENCE [LARGE SCALE GENOMIC DNA]</scope>
    <source>
        <strain evidence="4">Jip08</strain>
    </source>
</reference>
<evidence type="ECO:0000256" key="2">
    <source>
        <dbReference type="SAM" id="Phobius"/>
    </source>
</evidence>